<dbReference type="AlphaFoldDB" id="A0A8C6HWX7"/>
<feature type="region of interest" description="Disordered" evidence="2">
    <location>
        <begin position="90"/>
        <end position="129"/>
    </location>
</feature>
<protein>
    <submittedName>
        <fullName evidence="4">Ubiquitin specific peptidase like 1</fullName>
    </submittedName>
</protein>
<dbReference type="GO" id="GO:0016926">
    <property type="term" value="P:protein desumoylation"/>
    <property type="evidence" value="ECO:0007669"/>
    <property type="project" value="Ensembl"/>
</dbReference>
<evidence type="ECO:0000259" key="3">
    <source>
        <dbReference type="PROSITE" id="PS50235"/>
    </source>
</evidence>
<feature type="region of interest" description="Disordered" evidence="2">
    <location>
        <begin position="891"/>
        <end position="928"/>
    </location>
</feature>
<dbReference type="GO" id="GO:0008283">
    <property type="term" value="P:cell population proliferation"/>
    <property type="evidence" value="ECO:0007669"/>
    <property type="project" value="Ensembl"/>
</dbReference>
<evidence type="ECO:0000256" key="2">
    <source>
        <dbReference type="SAM" id="MobiDB-lite"/>
    </source>
</evidence>
<dbReference type="Ensembl" id="ENSMSIT00000034873.1">
    <property type="protein sequence ID" value="ENSMSIP00000027653.1"/>
    <property type="gene ID" value="ENSMSIG00000023285.1"/>
</dbReference>
<dbReference type="PROSITE" id="PS50235">
    <property type="entry name" value="USP_3"/>
    <property type="match status" value="1"/>
</dbReference>
<reference evidence="4" key="2">
    <citation type="submission" date="2025-09" db="UniProtKB">
        <authorList>
            <consortium name="Ensembl"/>
        </authorList>
    </citation>
    <scope>IDENTIFICATION</scope>
</reference>
<evidence type="ECO:0000313" key="5">
    <source>
        <dbReference type="Proteomes" id="UP000694415"/>
    </source>
</evidence>
<dbReference type="GO" id="GO:0030576">
    <property type="term" value="P:Cajal body organization"/>
    <property type="evidence" value="ECO:0007669"/>
    <property type="project" value="Ensembl"/>
</dbReference>
<keyword evidence="5" id="KW-1185">Reference proteome</keyword>
<accession>A0A8C6HWX7</accession>
<proteinExistence type="predicted"/>
<dbReference type="GO" id="GO:0015030">
    <property type="term" value="C:Cajal body"/>
    <property type="evidence" value="ECO:0007669"/>
    <property type="project" value="Ensembl"/>
</dbReference>
<dbReference type="InterPro" id="IPR028890">
    <property type="entry name" value="Peptidase_C98"/>
</dbReference>
<dbReference type="GO" id="GO:0032183">
    <property type="term" value="F:SUMO binding"/>
    <property type="evidence" value="ECO:0007669"/>
    <property type="project" value="Ensembl"/>
</dbReference>
<dbReference type="GO" id="GO:0009301">
    <property type="term" value="P:snRNA transcription"/>
    <property type="evidence" value="ECO:0007669"/>
    <property type="project" value="Ensembl"/>
</dbReference>
<feature type="region of interest" description="Disordered" evidence="2">
    <location>
        <begin position="835"/>
        <end position="868"/>
    </location>
</feature>
<dbReference type="GeneTree" id="ENSGT00390000002316"/>
<dbReference type="Proteomes" id="UP000694415">
    <property type="component" value="Unplaced"/>
</dbReference>
<evidence type="ECO:0000256" key="1">
    <source>
        <dbReference type="ARBA" id="ARBA00022801"/>
    </source>
</evidence>
<organism evidence="4 5">
    <name type="scientific">Mus spicilegus</name>
    <name type="common">Mound-building mouse</name>
    <dbReference type="NCBI Taxonomy" id="10103"/>
    <lineage>
        <taxon>Eukaryota</taxon>
        <taxon>Metazoa</taxon>
        <taxon>Chordata</taxon>
        <taxon>Craniata</taxon>
        <taxon>Vertebrata</taxon>
        <taxon>Euteleostomi</taxon>
        <taxon>Mammalia</taxon>
        <taxon>Eutheria</taxon>
        <taxon>Euarchontoglires</taxon>
        <taxon>Glires</taxon>
        <taxon>Rodentia</taxon>
        <taxon>Myomorpha</taxon>
        <taxon>Muroidea</taxon>
        <taxon>Muridae</taxon>
        <taxon>Murinae</taxon>
        <taxon>Mus</taxon>
        <taxon>Mus</taxon>
    </lineage>
</organism>
<keyword evidence="1" id="KW-0378">Hydrolase</keyword>
<dbReference type="PANTHER" id="PTHR15294:SF3">
    <property type="entry name" value="SUMO-SPECIFIC ISOPEPTIDASE USPL1"/>
    <property type="match status" value="1"/>
</dbReference>
<dbReference type="SUPFAM" id="SSF54001">
    <property type="entry name" value="Cysteine proteinases"/>
    <property type="match status" value="1"/>
</dbReference>
<feature type="compositionally biased region" description="Basic and acidic residues" evidence="2">
    <location>
        <begin position="895"/>
        <end position="907"/>
    </location>
</feature>
<feature type="region of interest" description="Disordered" evidence="2">
    <location>
        <begin position="790"/>
        <end position="817"/>
    </location>
</feature>
<dbReference type="InterPro" id="IPR033505">
    <property type="entry name" value="USPL1"/>
</dbReference>
<feature type="domain" description="USP" evidence="3">
    <location>
        <begin position="215"/>
        <end position="488"/>
    </location>
</feature>
<reference evidence="4" key="1">
    <citation type="submission" date="2025-08" db="UniProtKB">
        <authorList>
            <consortium name="Ensembl"/>
        </authorList>
    </citation>
    <scope>IDENTIFICATION</scope>
</reference>
<dbReference type="InterPro" id="IPR029388">
    <property type="entry name" value="DUF4650"/>
</dbReference>
<dbReference type="InterPro" id="IPR028889">
    <property type="entry name" value="USP"/>
</dbReference>
<dbReference type="Pfam" id="PF15499">
    <property type="entry name" value="Peptidase_C98"/>
    <property type="match status" value="1"/>
</dbReference>
<evidence type="ECO:0000313" key="4">
    <source>
        <dbReference type="Ensembl" id="ENSMSIP00000027653.1"/>
    </source>
</evidence>
<dbReference type="PANTHER" id="PTHR15294">
    <property type="entry name" value="RETINOVIN-RELATED"/>
    <property type="match status" value="1"/>
</dbReference>
<feature type="region of interest" description="Disordered" evidence="2">
    <location>
        <begin position="697"/>
        <end position="740"/>
    </location>
</feature>
<feature type="compositionally biased region" description="Basic residues" evidence="2">
    <location>
        <begin position="790"/>
        <end position="803"/>
    </location>
</feature>
<dbReference type="Gene3D" id="3.90.70.10">
    <property type="entry name" value="Cysteine proteinases"/>
    <property type="match status" value="1"/>
</dbReference>
<name>A0A8C6HWX7_MUSSI</name>
<feature type="compositionally biased region" description="Polar residues" evidence="2">
    <location>
        <begin position="719"/>
        <end position="733"/>
    </location>
</feature>
<dbReference type="InterPro" id="IPR038765">
    <property type="entry name" value="Papain-like_cys_pep_sf"/>
</dbReference>
<sequence>MTDDSLKIGNGLPLVGPGTDVGISSLPMLGYLGKNYASAKVTTDGHCPACRAKGKLSALKPYRISFQESVFLCEDLQCIYPLGSESLTNLISPDSEDCPTPSKPQKRKRLETNCRNSPLPVHSKKTRSHIVTDSEPIVNGKYNGEVCDDFSTSFPDTSGHQDPVSTAASVEQSETLEADDVVVATTEDPATVSVTSELEMPAKSRCLPLCQTLCVQWKNTQALCWLDCILSALVHLEVLRKTVLEACSREECVFGRLFEMYHQADELLHTHHLHGVTGEDCKKLTSEIFTEIDTCLNKVRDEIFAKLQPKLRCTLGDMESPVFALPVLLKLEPHVESLFTYSFSWNFECSHCGHQYQNRCVKSLVTFTNVVPEWHPLNAAHFGPCNSCNSKSQIRKMVLERASPILMLHFVEGLPRRDLQHYAFHFEGSLYQVTSVIQYQANNHFITWVLDADGSWLECDDLKGPCSKRHVTCEVPASETHIVIWERKSQVPIEEAACLPCMKPNVQPVSGEEQPTCPALCSLAGTATSEPSVAHPASMAGVPQTLPEIQAVAHGDSVLSGAKGMVDSILPSALEETIQETASVSQVDSKDCLLEDKPVAGSAALVRVLAFQPQDSPGSSGSSLVSSLCEGKLVAPCVDSSFPSQALSTDLQAVLSQAGDTVVPKPVTDAPVPVLVQELKSLATEKDSQIQLLPLKTEKLNPEQPGKSQASNLRKRETTASSKTVAARSAQNQPRKEDQKRAFVGSWVKGLLSRGGAFMPTCVLSQSRAVTDLQPSVKGASNFDGFKTKSISRRSKRMSRKAKHVEELSPRNSSPPLSWTAALTQAAENATSALLREQEGSRPAPLRHRSPGNESAISPASRGDAAEDQVHKLRLKLLKKLKAKKKKLAALISSPHREPSLSDHSEPASHCGTPASDQSEPVSHCGSPNDCESIEDLLKELQHQIDLADNKSGCTSAPDATSNNSQSHEEILAELLLPTAMSEPSESGELELRYLEMGDSTPAQAPSEFSVVSQNTCLKQDHDYCSPEKGQQEVDLHSVMDSACIRTLNLGSPMKTDIFDDFFSTSALNSLTNDTLDIPHFDDSLFENC</sequence>
<dbReference type="Pfam" id="PF15509">
    <property type="entry name" value="DUF4650"/>
    <property type="match status" value="1"/>
</dbReference>
<dbReference type="GO" id="GO:0016929">
    <property type="term" value="F:deSUMOylase activity"/>
    <property type="evidence" value="ECO:0007669"/>
    <property type="project" value="Ensembl"/>
</dbReference>